<accession>A0A224YLA2</accession>
<dbReference type="EMBL" id="GFPF01004175">
    <property type="protein sequence ID" value="MAA15321.1"/>
    <property type="molecule type" value="Transcribed_RNA"/>
</dbReference>
<proteinExistence type="predicted"/>
<name>A0A224YLA2_9ACAR</name>
<feature type="signal peptide" evidence="1">
    <location>
        <begin position="1"/>
        <end position="22"/>
    </location>
</feature>
<organism evidence="2">
    <name type="scientific">Rhipicephalus zambeziensis</name>
    <dbReference type="NCBI Taxonomy" id="60191"/>
    <lineage>
        <taxon>Eukaryota</taxon>
        <taxon>Metazoa</taxon>
        <taxon>Ecdysozoa</taxon>
        <taxon>Arthropoda</taxon>
        <taxon>Chelicerata</taxon>
        <taxon>Arachnida</taxon>
        <taxon>Acari</taxon>
        <taxon>Parasitiformes</taxon>
        <taxon>Ixodida</taxon>
        <taxon>Ixodoidea</taxon>
        <taxon>Ixodidae</taxon>
        <taxon>Rhipicephalinae</taxon>
        <taxon>Rhipicephalus</taxon>
        <taxon>Rhipicephalus</taxon>
    </lineage>
</organism>
<dbReference type="AlphaFoldDB" id="A0A224YLA2"/>
<sequence length="173" mass="19700">MAPLRLSIVIVLVVCTATQVHSFTWKELRDGCKTTDINRFWNTTEPIWTFATAAQLEQNMSCLVDVKINQTGSYSFIDRSYRSDKKERRNLDLKGYVSVGNDFSFTAMLLYHAIFRLDLRVKNSSVASGPDPGCYTFFLESYEQHKKWERTITNVTLYDASCPAVIKSPTSGC</sequence>
<protein>
    <submittedName>
        <fullName evidence="2">Lipocalin</fullName>
    </submittedName>
</protein>
<evidence type="ECO:0000313" key="2">
    <source>
        <dbReference type="EMBL" id="MAA15321.1"/>
    </source>
</evidence>
<reference evidence="2" key="1">
    <citation type="journal article" date="2017" name="Parasit. Vectors">
        <title>Sialotranscriptomics of Rhipicephalus zambeziensis reveals intricate expression profiles of secretory proteins and suggests tight temporal transcriptional regulation during blood-feeding.</title>
        <authorList>
            <person name="de Castro M.H."/>
            <person name="de Klerk D."/>
            <person name="Pienaar R."/>
            <person name="Rees D.J.G."/>
            <person name="Mans B.J."/>
        </authorList>
    </citation>
    <scope>NUCLEOTIDE SEQUENCE</scope>
    <source>
        <tissue evidence="2">Salivary glands</tissue>
    </source>
</reference>
<keyword evidence="1" id="KW-0732">Signal</keyword>
<feature type="chain" id="PRO_5012804673" evidence="1">
    <location>
        <begin position="23"/>
        <end position="173"/>
    </location>
</feature>
<evidence type="ECO:0000256" key="1">
    <source>
        <dbReference type="SAM" id="SignalP"/>
    </source>
</evidence>